<proteinExistence type="predicted"/>
<evidence type="ECO:0000313" key="1">
    <source>
        <dbReference type="EMBL" id="AQW87563.1"/>
    </source>
</evidence>
<name>A0A1S6U768_9BACT</name>
<dbReference type="PANTHER" id="PTHR42782:SF4">
    <property type="entry name" value="DUF455 DOMAIN-CONTAINING PROTEIN"/>
    <property type="match status" value="1"/>
</dbReference>
<dbReference type="EMBL" id="CP017258">
    <property type="protein sequence ID" value="AQW87563.1"/>
    <property type="molecule type" value="Genomic_DNA"/>
</dbReference>
<dbReference type="InterPro" id="IPR009078">
    <property type="entry name" value="Ferritin-like_SF"/>
</dbReference>
<evidence type="ECO:0000313" key="2">
    <source>
        <dbReference type="Proteomes" id="UP000190868"/>
    </source>
</evidence>
<accession>A0A1S6U768</accession>
<dbReference type="RefSeq" id="WP_078424433.1">
    <property type="nucleotide sequence ID" value="NZ_CP017258.1"/>
</dbReference>
<organism evidence="1 2">
    <name type="scientific">Campylobacter pinnipediorum subsp. caledonicus</name>
    <dbReference type="NCBI Taxonomy" id="1874362"/>
    <lineage>
        <taxon>Bacteria</taxon>
        <taxon>Pseudomonadati</taxon>
        <taxon>Campylobacterota</taxon>
        <taxon>Epsilonproteobacteria</taxon>
        <taxon>Campylobacterales</taxon>
        <taxon>Campylobacteraceae</taxon>
        <taxon>Campylobacter</taxon>
    </lineage>
</organism>
<dbReference type="Proteomes" id="UP000190868">
    <property type="component" value="Chromosome"/>
</dbReference>
<dbReference type="AlphaFoldDB" id="A0A1S6U768"/>
<keyword evidence="2" id="KW-1185">Reference proteome</keyword>
<dbReference type="Pfam" id="PF04305">
    <property type="entry name" value="DUF455"/>
    <property type="match status" value="1"/>
</dbReference>
<dbReference type="SUPFAM" id="SSF47240">
    <property type="entry name" value="Ferritin-like"/>
    <property type="match status" value="1"/>
</dbReference>
<dbReference type="CDD" id="cd00657">
    <property type="entry name" value="Ferritin_like"/>
    <property type="match status" value="1"/>
</dbReference>
<sequence length="268" mass="31553">MNFFDSIWDIINEGNKNKKIAKFHKFYKEYKNTKDINFNRVSEPRSLEKPCYGDFCDVVSMRNLNKKIPQKDKNLYFIHSVAHIEFSAIDIALDECYRFDLMSRDFYDDWLEVADDEVRHFLMIEDLLAKNGGYYGCMQVHDGLFVALKKTENSLLERMALLPRYMEANGLDANAHIIKKLKKQNASIDLINALQIILDEEIAHVKKGDKWFKYACKIENIDPLEYINIIQRLYPNSFLTSRELNEEDRLKAGFSIDEIKIIKQMAIR</sequence>
<protein>
    <recommendedName>
        <fullName evidence="3">DUF455 domain protein</fullName>
    </recommendedName>
</protein>
<evidence type="ECO:0008006" key="3">
    <source>
        <dbReference type="Google" id="ProtNLM"/>
    </source>
</evidence>
<dbReference type="InterPro" id="IPR007402">
    <property type="entry name" value="DUF455"/>
</dbReference>
<gene>
    <name evidence="1" type="ORF">CPIN18021_0751</name>
</gene>
<dbReference type="PIRSF" id="PIRSF012318">
    <property type="entry name" value="UCP012318"/>
    <property type="match status" value="1"/>
</dbReference>
<reference evidence="2" key="1">
    <citation type="submission" date="2016-09" db="EMBL/GenBank/DDBJ databases">
        <title>Comparative genomics of the Campylobacter concisus group.</title>
        <authorList>
            <person name="Miller W.G."/>
            <person name="Yee E."/>
            <person name="Chapman M.H."/>
            <person name="Huynh S."/>
            <person name="Bono J.L."/>
            <person name="On S.L.W."/>
            <person name="StLeger J."/>
            <person name="Foster G."/>
            <person name="Parker C.T."/>
        </authorList>
    </citation>
    <scope>NUCLEOTIDE SEQUENCE [LARGE SCALE GENOMIC DNA]</scope>
    <source>
        <strain evidence="2">RM18021</strain>
    </source>
</reference>
<dbReference type="PANTHER" id="PTHR42782">
    <property type="entry name" value="SI:CH73-314G15.3"/>
    <property type="match status" value="1"/>
</dbReference>
<dbReference type="InterPro" id="IPR011197">
    <property type="entry name" value="UCP012318"/>
</dbReference>